<keyword evidence="1" id="KW-1133">Transmembrane helix</keyword>
<proteinExistence type="predicted"/>
<dbReference type="RefSeq" id="WP_265984591.1">
    <property type="nucleotide sequence ID" value="NZ_JAPHAV010000003.1"/>
</dbReference>
<evidence type="ECO:0000313" key="2">
    <source>
        <dbReference type="EMBL" id="MCX2697056.1"/>
    </source>
</evidence>
<dbReference type="Proteomes" id="UP001301216">
    <property type="component" value="Unassembled WGS sequence"/>
</dbReference>
<protein>
    <submittedName>
        <fullName evidence="2">Uncharacterized protein</fullName>
    </submittedName>
</protein>
<name>A0ABT3QN82_9HYPH</name>
<dbReference type="EMBL" id="JAPHAV010000003">
    <property type="protein sequence ID" value="MCX2697056.1"/>
    <property type="molecule type" value="Genomic_DNA"/>
</dbReference>
<comment type="caution">
    <text evidence="2">The sequence shown here is derived from an EMBL/GenBank/DDBJ whole genome shotgun (WGS) entry which is preliminary data.</text>
</comment>
<sequence length="65" mass="7192">MIRLIANGVFGALSFALAFMGYAAWEIVINQTSELTATFFVYMMMIMIGFVISATCALLFGKKVR</sequence>
<evidence type="ECO:0000313" key="3">
    <source>
        <dbReference type="Proteomes" id="UP001301216"/>
    </source>
</evidence>
<gene>
    <name evidence="2" type="ORF">OPR82_09720</name>
</gene>
<keyword evidence="3" id="KW-1185">Reference proteome</keyword>
<evidence type="ECO:0000256" key="1">
    <source>
        <dbReference type="SAM" id="Phobius"/>
    </source>
</evidence>
<keyword evidence="1" id="KW-0472">Membrane</keyword>
<accession>A0ABT3QN82</accession>
<keyword evidence="1" id="KW-0812">Transmembrane</keyword>
<feature type="transmembrane region" description="Helical" evidence="1">
    <location>
        <begin position="39"/>
        <end position="60"/>
    </location>
</feature>
<reference evidence="2 3" key="1">
    <citation type="submission" date="2022-11" db="EMBL/GenBank/DDBJ databases">
        <title>Brucella sp. YY2X, whole genome shotgun sequencing project.</title>
        <authorList>
            <person name="Yang Y."/>
        </authorList>
    </citation>
    <scope>NUCLEOTIDE SEQUENCE [LARGE SCALE GENOMIC DNA]</scope>
    <source>
        <strain evidence="2 3">YY2X</strain>
    </source>
</reference>
<organism evidence="2 3">
    <name type="scientific">Ochrobactrum chromiisoli</name>
    <dbReference type="NCBI Taxonomy" id="2993941"/>
    <lineage>
        <taxon>Bacteria</taxon>
        <taxon>Pseudomonadati</taxon>
        <taxon>Pseudomonadota</taxon>
        <taxon>Alphaproteobacteria</taxon>
        <taxon>Hyphomicrobiales</taxon>
        <taxon>Brucellaceae</taxon>
        <taxon>Brucella/Ochrobactrum group</taxon>
        <taxon>Ochrobactrum</taxon>
    </lineage>
</organism>